<comment type="caution">
    <text evidence="6">The sequence shown here is derived from an EMBL/GenBank/DDBJ whole genome shotgun (WGS) entry which is preliminary data.</text>
</comment>
<keyword evidence="3 4" id="KW-0413">Isomerase</keyword>
<evidence type="ECO:0000313" key="6">
    <source>
        <dbReference type="EMBL" id="PLW69748.1"/>
    </source>
</evidence>
<dbReference type="RefSeq" id="WP_076001692.1">
    <property type="nucleotide sequence ID" value="NZ_PKUS01000005.1"/>
</dbReference>
<dbReference type="EC" id="5.2.1.8" evidence="4"/>
<proteinExistence type="inferred from homology"/>
<dbReference type="InterPro" id="IPR020892">
    <property type="entry name" value="Cyclophilin-type_PPIase_CS"/>
</dbReference>
<reference evidence="6 7" key="1">
    <citation type="submission" date="2018-01" db="EMBL/GenBank/DDBJ databases">
        <title>The draft genome sequence of Halioglobus lutimaris HF004.</title>
        <authorList>
            <person name="Du Z.-J."/>
            <person name="Shi M.-J."/>
        </authorList>
    </citation>
    <scope>NUCLEOTIDE SEQUENCE [LARGE SCALE GENOMIC DNA]</scope>
    <source>
        <strain evidence="6 7">HF004</strain>
    </source>
</reference>
<dbReference type="Pfam" id="PF00160">
    <property type="entry name" value="Pro_isomerase"/>
    <property type="match status" value="1"/>
</dbReference>
<evidence type="ECO:0000256" key="4">
    <source>
        <dbReference type="RuleBase" id="RU363019"/>
    </source>
</evidence>
<comment type="catalytic activity">
    <reaction evidence="4">
        <text>[protein]-peptidylproline (omega=180) = [protein]-peptidylproline (omega=0)</text>
        <dbReference type="Rhea" id="RHEA:16237"/>
        <dbReference type="Rhea" id="RHEA-COMP:10747"/>
        <dbReference type="Rhea" id="RHEA-COMP:10748"/>
        <dbReference type="ChEBI" id="CHEBI:83833"/>
        <dbReference type="ChEBI" id="CHEBI:83834"/>
        <dbReference type="EC" id="5.2.1.8"/>
    </reaction>
</comment>
<evidence type="ECO:0000313" key="7">
    <source>
        <dbReference type="Proteomes" id="UP000235005"/>
    </source>
</evidence>
<comment type="similarity">
    <text evidence="1 4">Belongs to the cyclophilin-type PPIase family.</text>
</comment>
<dbReference type="InterPro" id="IPR044665">
    <property type="entry name" value="E_coli_cyclophilin_A-like"/>
</dbReference>
<evidence type="ECO:0000259" key="5">
    <source>
        <dbReference type="PROSITE" id="PS50072"/>
    </source>
</evidence>
<comment type="function">
    <text evidence="4">PPIases accelerate the folding of proteins. It catalyzes the cis-trans isomerization of proline imidic peptide bonds in oligopeptides.</text>
</comment>
<evidence type="ECO:0000256" key="2">
    <source>
        <dbReference type="ARBA" id="ARBA00023110"/>
    </source>
</evidence>
<gene>
    <name evidence="6" type="ORF">C0039_07010</name>
</gene>
<dbReference type="AlphaFoldDB" id="A0A2N5X5I9"/>
<dbReference type="SUPFAM" id="SSF50891">
    <property type="entry name" value="Cyclophilin-like"/>
    <property type="match status" value="1"/>
</dbReference>
<dbReference type="GO" id="GO:0003755">
    <property type="term" value="F:peptidyl-prolyl cis-trans isomerase activity"/>
    <property type="evidence" value="ECO:0007669"/>
    <property type="project" value="UniProtKB-UniRule"/>
</dbReference>
<dbReference type="GO" id="GO:0006457">
    <property type="term" value="P:protein folding"/>
    <property type="evidence" value="ECO:0007669"/>
    <property type="project" value="InterPro"/>
</dbReference>
<accession>A0A2N5X5I9</accession>
<dbReference type="InterPro" id="IPR029000">
    <property type="entry name" value="Cyclophilin-like_dom_sf"/>
</dbReference>
<keyword evidence="2 4" id="KW-0697">Rotamase</keyword>
<name>A0A2N5X5I9_9GAMM</name>
<protein>
    <recommendedName>
        <fullName evidence="4">Peptidyl-prolyl cis-trans isomerase</fullName>
        <shortName evidence="4">PPIase</shortName>
        <ecNumber evidence="4">5.2.1.8</ecNumber>
    </recommendedName>
</protein>
<dbReference type="PROSITE" id="PS00170">
    <property type="entry name" value="CSA_PPIASE_1"/>
    <property type="match status" value="1"/>
</dbReference>
<dbReference type="EMBL" id="PKUS01000005">
    <property type="protein sequence ID" value="PLW69748.1"/>
    <property type="molecule type" value="Genomic_DNA"/>
</dbReference>
<dbReference type="Proteomes" id="UP000235005">
    <property type="component" value="Unassembled WGS sequence"/>
</dbReference>
<dbReference type="Gene3D" id="2.40.100.10">
    <property type="entry name" value="Cyclophilin-like"/>
    <property type="match status" value="1"/>
</dbReference>
<feature type="chain" id="PRO_5014491790" description="Peptidyl-prolyl cis-trans isomerase" evidence="4">
    <location>
        <begin position="20"/>
        <end position="190"/>
    </location>
</feature>
<feature type="signal peptide" evidence="4">
    <location>
        <begin position="1"/>
        <end position="19"/>
    </location>
</feature>
<dbReference type="CDD" id="cd01920">
    <property type="entry name" value="cyclophilin_EcCYP_like"/>
    <property type="match status" value="1"/>
</dbReference>
<keyword evidence="4" id="KW-0732">Signal</keyword>
<dbReference type="InterPro" id="IPR002130">
    <property type="entry name" value="Cyclophilin-type_PPIase_dom"/>
</dbReference>
<organism evidence="6 7">
    <name type="scientific">Pseudohalioglobus lutimaris</name>
    <dbReference type="NCBI Taxonomy" id="1737061"/>
    <lineage>
        <taxon>Bacteria</taxon>
        <taxon>Pseudomonadati</taxon>
        <taxon>Pseudomonadota</taxon>
        <taxon>Gammaproteobacteria</taxon>
        <taxon>Cellvibrionales</taxon>
        <taxon>Halieaceae</taxon>
        <taxon>Pseudohalioglobus</taxon>
    </lineage>
</organism>
<evidence type="ECO:0000256" key="1">
    <source>
        <dbReference type="ARBA" id="ARBA00007365"/>
    </source>
</evidence>
<keyword evidence="7" id="KW-1185">Reference proteome</keyword>
<dbReference type="PANTHER" id="PTHR43246">
    <property type="entry name" value="PEPTIDYL-PROLYL CIS-TRANS ISOMERASE CYP38, CHLOROPLASTIC"/>
    <property type="match status" value="1"/>
</dbReference>
<dbReference type="PROSITE" id="PS50072">
    <property type="entry name" value="CSA_PPIASE_2"/>
    <property type="match status" value="1"/>
</dbReference>
<dbReference type="OrthoDB" id="9807797at2"/>
<sequence>MLRTLFFTLTCLISTLSLAEESHAPNPLVTLKTSDGSITLRLFRDKAPATVDNFLAYVDAGFYNGTIFHRVIPDFMVQGGGFLPDMSEKETREPVASESNNRLHNTRGTVAMARTNDPDSATSQFFINVRNNLRLDWSPGQPGYTVFGEVIEGMSVVDYIVTAPTGNVGGHQNVPLQPITILEVTRQSLL</sequence>
<dbReference type="PRINTS" id="PR00153">
    <property type="entry name" value="CSAPPISMRASE"/>
</dbReference>
<evidence type="ECO:0000256" key="3">
    <source>
        <dbReference type="ARBA" id="ARBA00023235"/>
    </source>
</evidence>
<feature type="domain" description="PPIase cyclophilin-type" evidence="5">
    <location>
        <begin position="36"/>
        <end position="186"/>
    </location>
</feature>